<dbReference type="PANTHER" id="PTHR30251:SF25">
    <property type="entry name" value="FIMBRIAE CHAPARONE"/>
    <property type="match status" value="1"/>
</dbReference>
<evidence type="ECO:0000256" key="2">
    <source>
        <dbReference type="ARBA" id="ARBA00007399"/>
    </source>
</evidence>
<feature type="domain" description="Pili assembly chaperone C-terminal" evidence="7">
    <location>
        <begin position="185"/>
        <end position="248"/>
    </location>
</feature>
<evidence type="ECO:0000256" key="4">
    <source>
        <dbReference type="ARBA" id="ARBA00022764"/>
    </source>
</evidence>
<protein>
    <submittedName>
        <fullName evidence="8">Fimbrial chaperone protein</fullName>
    </submittedName>
</protein>
<evidence type="ECO:0000256" key="5">
    <source>
        <dbReference type="ARBA" id="ARBA00023186"/>
    </source>
</evidence>
<dbReference type="SUPFAM" id="SSF49354">
    <property type="entry name" value="PapD-like"/>
    <property type="match status" value="1"/>
</dbReference>
<dbReference type="InterPro" id="IPR008962">
    <property type="entry name" value="PapD-like_sf"/>
</dbReference>
<organism evidence="8">
    <name type="scientific">Serratia fonticola</name>
    <dbReference type="NCBI Taxonomy" id="47917"/>
    <lineage>
        <taxon>Bacteria</taxon>
        <taxon>Pseudomonadati</taxon>
        <taxon>Pseudomonadota</taxon>
        <taxon>Gammaproteobacteria</taxon>
        <taxon>Enterobacterales</taxon>
        <taxon>Yersiniaceae</taxon>
        <taxon>Serratia</taxon>
    </lineage>
</organism>
<dbReference type="InterPro" id="IPR016147">
    <property type="entry name" value="Pili_assmbl_chaperone_N"/>
</dbReference>
<dbReference type="SUPFAM" id="SSF49584">
    <property type="entry name" value="Periplasmic chaperone C-domain"/>
    <property type="match status" value="1"/>
</dbReference>
<dbReference type="PANTHER" id="PTHR30251">
    <property type="entry name" value="PILUS ASSEMBLY CHAPERONE"/>
    <property type="match status" value="1"/>
</dbReference>
<comment type="similarity">
    <text evidence="2">Belongs to the periplasmic pilus chaperone family.</text>
</comment>
<feature type="domain" description="Pili assembly chaperone N-terminal" evidence="6">
    <location>
        <begin position="37"/>
        <end position="158"/>
    </location>
</feature>
<dbReference type="AlphaFoldDB" id="A0A559T9C9"/>
<evidence type="ECO:0000256" key="3">
    <source>
        <dbReference type="ARBA" id="ARBA00022729"/>
    </source>
</evidence>
<dbReference type="Pfam" id="PF02753">
    <property type="entry name" value="PapD_C"/>
    <property type="match status" value="1"/>
</dbReference>
<dbReference type="InterPro" id="IPR036316">
    <property type="entry name" value="Pili_assmbl_chap_C_dom_sf"/>
</dbReference>
<accession>A0A559T9C9</accession>
<dbReference type="PRINTS" id="PR00969">
    <property type="entry name" value="CHAPERONPILI"/>
</dbReference>
<reference evidence="8" key="1">
    <citation type="submission" date="2019-06" db="EMBL/GenBank/DDBJ databases">
        <authorList>
            <person name="Deangelis K."/>
            <person name="Huntemann M."/>
            <person name="Clum A."/>
            <person name="Pillay M."/>
            <person name="Palaniappan K."/>
            <person name="Varghese N."/>
            <person name="Mikhailova N."/>
            <person name="Stamatis D."/>
            <person name="Reddy T."/>
            <person name="Daum C."/>
            <person name="Shapiro N."/>
            <person name="Ivanova N."/>
            <person name="Kyrpides N."/>
            <person name="Woyke T."/>
        </authorList>
    </citation>
    <scope>NUCLEOTIDE SEQUENCE [LARGE SCALE GENOMIC DNA]</scope>
    <source>
        <strain evidence="8">128R</strain>
    </source>
</reference>
<dbReference type="InterPro" id="IPR016148">
    <property type="entry name" value="Pili_assmbl_chaperone_C"/>
</dbReference>
<dbReference type="Gene3D" id="2.60.40.10">
    <property type="entry name" value="Immunoglobulins"/>
    <property type="match status" value="2"/>
</dbReference>
<comment type="caution">
    <text evidence="8">The sequence shown here is derived from an EMBL/GenBank/DDBJ whole genome shotgun (WGS) entry which is preliminary data.</text>
</comment>
<evidence type="ECO:0000256" key="1">
    <source>
        <dbReference type="ARBA" id="ARBA00004418"/>
    </source>
</evidence>
<gene>
    <name evidence="8" type="ORF">FHU10_3846</name>
</gene>
<reference evidence="8" key="2">
    <citation type="submission" date="2019-08" db="EMBL/GenBank/DDBJ databases">
        <title>Investigation of anaerobic lignin degradation for improved lignocellulosic biofuels.</title>
        <authorList>
            <person name="Deangelis K.PhD."/>
        </authorList>
    </citation>
    <scope>NUCLEOTIDE SEQUENCE [LARGE SCALE GENOMIC DNA]</scope>
    <source>
        <strain evidence="8">128R</strain>
    </source>
</reference>
<keyword evidence="4" id="KW-0574">Periplasm</keyword>
<dbReference type="GO" id="GO:0030288">
    <property type="term" value="C:outer membrane-bounded periplasmic space"/>
    <property type="evidence" value="ECO:0007669"/>
    <property type="project" value="InterPro"/>
</dbReference>
<dbReference type="EMBL" id="VISQ01000001">
    <property type="protein sequence ID" value="TVZ71226.1"/>
    <property type="molecule type" value="Genomic_DNA"/>
</dbReference>
<dbReference type="GO" id="GO:0071555">
    <property type="term" value="P:cell wall organization"/>
    <property type="evidence" value="ECO:0007669"/>
    <property type="project" value="InterPro"/>
</dbReference>
<comment type="subcellular location">
    <subcellularLocation>
        <location evidence="1">Periplasm</location>
    </subcellularLocation>
</comment>
<evidence type="ECO:0000313" key="8">
    <source>
        <dbReference type="EMBL" id="TVZ71226.1"/>
    </source>
</evidence>
<evidence type="ECO:0000259" key="6">
    <source>
        <dbReference type="Pfam" id="PF00345"/>
    </source>
</evidence>
<keyword evidence="3" id="KW-0732">Signal</keyword>
<dbReference type="InterPro" id="IPR013783">
    <property type="entry name" value="Ig-like_fold"/>
</dbReference>
<dbReference type="InterPro" id="IPR001829">
    <property type="entry name" value="Pili_assmbl_chaperone_bac"/>
</dbReference>
<keyword evidence="5" id="KW-0143">Chaperone</keyword>
<proteinExistence type="inferred from homology"/>
<name>A0A559T9C9_SERFO</name>
<dbReference type="Pfam" id="PF00345">
    <property type="entry name" value="PapD_N"/>
    <property type="match status" value="1"/>
</dbReference>
<dbReference type="InterPro" id="IPR050643">
    <property type="entry name" value="Periplasmic_pilus_chap"/>
</dbReference>
<evidence type="ECO:0000259" key="7">
    <source>
        <dbReference type="Pfam" id="PF02753"/>
    </source>
</evidence>
<sequence>MTLVRVLRVKTKFFGILFGTLSPLLLSLVAPAAMASVVMLNTRVIYPAGAQSQTIQLTNNDAIPYVVQMWSDINNPSSTPDKADGPFVVVPALFRIEPKTGQSVRLVFTGKDLPQDRESVFYLNSVQIPPKNIAGADQNQMLVVLRNRVKIFYRPKGITGGPEKVAEQIRFSLKQQGGQWILTANNDSGYYASFIKAAVMVGNKEVPFKVDMVPPKSQANWKLDKGASSPAGARKVTFTLVNDYGGHSRAEATLN</sequence>